<dbReference type="EMBL" id="KL367475">
    <property type="protein sequence ID" value="KFD72883.1"/>
    <property type="molecule type" value="Genomic_DNA"/>
</dbReference>
<name>A0A085NTT7_9BILA</name>
<protein>
    <submittedName>
        <fullName evidence="1">Uncharacterized protein</fullName>
    </submittedName>
</protein>
<reference evidence="1" key="1">
    <citation type="journal article" date="2014" name="Nat. Genet.">
        <title>Genome and transcriptome of the porcine whipworm Trichuris suis.</title>
        <authorList>
            <person name="Jex A.R."/>
            <person name="Nejsum P."/>
            <person name="Schwarz E.M."/>
            <person name="Hu L."/>
            <person name="Young N.D."/>
            <person name="Hall R.S."/>
            <person name="Korhonen P.K."/>
            <person name="Liao S."/>
            <person name="Thamsborg S."/>
            <person name="Xia J."/>
            <person name="Xu P."/>
            <person name="Wang S."/>
            <person name="Scheerlinck J.P."/>
            <person name="Hofmann A."/>
            <person name="Sternberg P.W."/>
            <person name="Wang J."/>
            <person name="Gasser R.B."/>
        </authorList>
    </citation>
    <scope>NUCLEOTIDE SEQUENCE [LARGE SCALE GENOMIC DNA]</scope>
    <source>
        <strain evidence="1">DCEP-RM93F</strain>
    </source>
</reference>
<evidence type="ECO:0000313" key="1">
    <source>
        <dbReference type="EMBL" id="KFD72883.1"/>
    </source>
</evidence>
<sequence>MDENEGSLHGRQLFEDSSSVPWVEMLVARKLHHRKVLKYELMCTVAEKQNQSQRFLSRLVTSYTSVSHDIGLNGELKESAMACLISNR</sequence>
<proteinExistence type="predicted"/>
<gene>
    <name evidence="1" type="ORF">M514_14787</name>
</gene>
<organism evidence="1">
    <name type="scientific">Trichuris suis</name>
    <name type="common">pig whipworm</name>
    <dbReference type="NCBI Taxonomy" id="68888"/>
    <lineage>
        <taxon>Eukaryota</taxon>
        <taxon>Metazoa</taxon>
        <taxon>Ecdysozoa</taxon>
        <taxon>Nematoda</taxon>
        <taxon>Enoplea</taxon>
        <taxon>Dorylaimia</taxon>
        <taxon>Trichinellida</taxon>
        <taxon>Trichuridae</taxon>
        <taxon>Trichuris</taxon>
    </lineage>
</organism>
<dbReference type="AlphaFoldDB" id="A0A085NTT7"/>
<accession>A0A085NTT7</accession>
<dbReference type="Proteomes" id="UP000030758">
    <property type="component" value="Unassembled WGS sequence"/>
</dbReference>